<dbReference type="PANTHER" id="PTHR30579">
    <property type="entry name" value="TRANSCRIPTIONAL REGULATOR"/>
    <property type="match status" value="1"/>
</dbReference>
<dbReference type="GO" id="GO:0003700">
    <property type="term" value="F:DNA-binding transcription factor activity"/>
    <property type="evidence" value="ECO:0007669"/>
    <property type="project" value="InterPro"/>
</dbReference>
<dbReference type="InterPro" id="IPR000847">
    <property type="entry name" value="LysR_HTH_N"/>
</dbReference>
<dbReference type="FunFam" id="1.10.10.10:FF:000001">
    <property type="entry name" value="LysR family transcriptional regulator"/>
    <property type="match status" value="1"/>
</dbReference>
<feature type="domain" description="HTH lysR-type" evidence="5">
    <location>
        <begin position="13"/>
        <end position="70"/>
    </location>
</feature>
<evidence type="ECO:0000256" key="2">
    <source>
        <dbReference type="ARBA" id="ARBA00023015"/>
    </source>
</evidence>
<comment type="similarity">
    <text evidence="1">Belongs to the LysR transcriptional regulatory family.</text>
</comment>
<dbReference type="Gene3D" id="3.40.190.10">
    <property type="entry name" value="Periplasmic binding protein-like II"/>
    <property type="match status" value="2"/>
</dbReference>
<keyword evidence="7" id="KW-1185">Reference proteome</keyword>
<gene>
    <name evidence="6" type="ORF">AMJAP_0267</name>
</gene>
<name>A0A7R6PB59_9GAMM</name>
<dbReference type="SUPFAM" id="SSF46785">
    <property type="entry name" value="Winged helix' DNA-binding domain"/>
    <property type="match status" value="1"/>
</dbReference>
<dbReference type="Gene3D" id="1.10.10.10">
    <property type="entry name" value="Winged helix-like DNA-binding domain superfamily/Winged helix DNA-binding domain"/>
    <property type="match status" value="1"/>
</dbReference>
<dbReference type="PROSITE" id="PS50931">
    <property type="entry name" value="HTH_LYSR"/>
    <property type="match status" value="1"/>
</dbReference>
<organism evidence="6 7">
    <name type="scientific">Amphritea japonica ATCC BAA-1530</name>
    <dbReference type="NCBI Taxonomy" id="1278309"/>
    <lineage>
        <taxon>Bacteria</taxon>
        <taxon>Pseudomonadati</taxon>
        <taxon>Pseudomonadota</taxon>
        <taxon>Gammaproteobacteria</taxon>
        <taxon>Oceanospirillales</taxon>
        <taxon>Oceanospirillaceae</taxon>
        <taxon>Amphritea</taxon>
    </lineage>
</organism>
<evidence type="ECO:0000313" key="6">
    <source>
        <dbReference type="EMBL" id="BBB24866.1"/>
    </source>
</evidence>
<evidence type="ECO:0000313" key="7">
    <source>
        <dbReference type="Proteomes" id="UP000595663"/>
    </source>
</evidence>
<keyword evidence="4" id="KW-0804">Transcription</keyword>
<dbReference type="InterPro" id="IPR036390">
    <property type="entry name" value="WH_DNA-bd_sf"/>
</dbReference>
<reference evidence="6 7" key="1">
    <citation type="journal article" date="2008" name="Int. J. Syst. Evol. Microbiol.">
        <title>Amphritea japonica sp. nov. and Amphritea balenae sp. nov., isolated from the sediment adjacent to sperm whale carcasses off Kagoshima, Japan.</title>
        <authorList>
            <person name="Miyazaki M."/>
            <person name="Nogi Y."/>
            <person name="Fujiwara Y."/>
            <person name="Kawato M."/>
            <person name="Nagahama T."/>
            <person name="Kubokawa K."/>
            <person name="Horikoshi K."/>
        </authorList>
    </citation>
    <scope>NUCLEOTIDE SEQUENCE [LARGE SCALE GENOMIC DNA]</scope>
    <source>
        <strain evidence="6 7">ATCC BAA-1530</strain>
    </source>
</reference>
<dbReference type="KEGG" id="ajp:AMJAP_0267"/>
<dbReference type="InterPro" id="IPR005119">
    <property type="entry name" value="LysR_subst-bd"/>
</dbReference>
<accession>A0A7R6PB59</accession>
<sequence>MVVAMLANSPPLLEFDLLRSFVAIAESGSFTRAAEQVFRSPAAVSMQIKRLEETLGKSLFLREARQVRLTPEGEVLLSYSRRLLKLNQEAVSQFVAPTIEGTVCFGSPEDIANSVLPQVLAQFARSHPAVAVNVIAGSSTELLSRLDSGELDMALLTAGNVGQDPTRGEVVFTEPLVWATRSGGLAVESQPLPLAVASRGCCWRSMALNALDKHAIEYRIAYACDQSSGMQAAMEADLAIAPIPQSHMRAPFVQVDAKWGLPELGEYQLLFEHRKELGPAGNALASYIVNAWKTPR</sequence>
<dbReference type="PANTHER" id="PTHR30579:SF7">
    <property type="entry name" value="HTH-TYPE TRANSCRIPTIONAL REGULATOR LRHA-RELATED"/>
    <property type="match status" value="1"/>
</dbReference>
<dbReference type="EMBL" id="AP014545">
    <property type="protein sequence ID" value="BBB24866.1"/>
    <property type="molecule type" value="Genomic_DNA"/>
</dbReference>
<keyword evidence="3" id="KW-0238">DNA-binding</keyword>
<evidence type="ECO:0000256" key="1">
    <source>
        <dbReference type="ARBA" id="ARBA00009437"/>
    </source>
</evidence>
<dbReference type="SUPFAM" id="SSF53850">
    <property type="entry name" value="Periplasmic binding protein-like II"/>
    <property type="match status" value="1"/>
</dbReference>
<proteinExistence type="inferred from homology"/>
<dbReference type="PRINTS" id="PR00039">
    <property type="entry name" value="HTHLYSR"/>
</dbReference>
<evidence type="ECO:0000256" key="4">
    <source>
        <dbReference type="ARBA" id="ARBA00023163"/>
    </source>
</evidence>
<dbReference type="AlphaFoldDB" id="A0A7R6PB59"/>
<evidence type="ECO:0000256" key="3">
    <source>
        <dbReference type="ARBA" id="ARBA00023125"/>
    </source>
</evidence>
<dbReference type="Proteomes" id="UP000595663">
    <property type="component" value="Chromosome"/>
</dbReference>
<keyword evidence="2" id="KW-0805">Transcription regulation</keyword>
<protein>
    <submittedName>
        <fullName evidence="6">LysR family transcriptional regulator</fullName>
    </submittedName>
</protein>
<evidence type="ECO:0000259" key="5">
    <source>
        <dbReference type="PROSITE" id="PS50931"/>
    </source>
</evidence>
<dbReference type="InterPro" id="IPR050176">
    <property type="entry name" value="LTTR"/>
</dbReference>
<dbReference type="Pfam" id="PF00126">
    <property type="entry name" value="HTH_1"/>
    <property type="match status" value="1"/>
</dbReference>
<dbReference type="Pfam" id="PF03466">
    <property type="entry name" value="LysR_substrate"/>
    <property type="match status" value="1"/>
</dbReference>
<dbReference type="GO" id="GO:0003677">
    <property type="term" value="F:DNA binding"/>
    <property type="evidence" value="ECO:0007669"/>
    <property type="project" value="UniProtKB-KW"/>
</dbReference>
<dbReference type="InterPro" id="IPR036388">
    <property type="entry name" value="WH-like_DNA-bd_sf"/>
</dbReference>